<dbReference type="InterPro" id="IPR011991">
    <property type="entry name" value="ArsR-like_HTH"/>
</dbReference>
<evidence type="ECO:0000313" key="5">
    <source>
        <dbReference type="EMBL" id="MDI4643648.1"/>
    </source>
</evidence>
<keyword evidence="1" id="KW-0805">Transcription regulation</keyword>
<accession>A0ABT6T9Y6</accession>
<evidence type="ECO:0000256" key="2">
    <source>
        <dbReference type="ARBA" id="ARBA00023125"/>
    </source>
</evidence>
<dbReference type="Pfam" id="PF01047">
    <property type="entry name" value="MarR"/>
    <property type="match status" value="1"/>
</dbReference>
<evidence type="ECO:0000313" key="6">
    <source>
        <dbReference type="Proteomes" id="UP001161691"/>
    </source>
</evidence>
<keyword evidence="2" id="KW-0238">DNA-binding</keyword>
<dbReference type="SUPFAM" id="SSF46785">
    <property type="entry name" value="Winged helix' DNA-binding domain"/>
    <property type="match status" value="1"/>
</dbReference>
<keyword evidence="6" id="KW-1185">Reference proteome</keyword>
<dbReference type="SMART" id="SM00347">
    <property type="entry name" value="HTH_MARR"/>
    <property type="match status" value="1"/>
</dbReference>
<dbReference type="PANTHER" id="PTHR42756">
    <property type="entry name" value="TRANSCRIPTIONAL REGULATOR, MARR"/>
    <property type="match status" value="1"/>
</dbReference>
<dbReference type="CDD" id="cd00090">
    <property type="entry name" value="HTH_ARSR"/>
    <property type="match status" value="1"/>
</dbReference>
<organism evidence="5 6">
    <name type="scientific">Cohnella hashimotonis</name>
    <dbReference type="NCBI Taxonomy" id="2826895"/>
    <lineage>
        <taxon>Bacteria</taxon>
        <taxon>Bacillati</taxon>
        <taxon>Bacillota</taxon>
        <taxon>Bacilli</taxon>
        <taxon>Bacillales</taxon>
        <taxon>Paenibacillaceae</taxon>
        <taxon>Cohnella</taxon>
    </lineage>
</organism>
<feature type="domain" description="HTH marR-type" evidence="4">
    <location>
        <begin position="1"/>
        <end position="144"/>
    </location>
</feature>
<dbReference type="InterPro" id="IPR036388">
    <property type="entry name" value="WH-like_DNA-bd_sf"/>
</dbReference>
<reference evidence="5" key="1">
    <citation type="submission" date="2023-04" db="EMBL/GenBank/DDBJ databases">
        <title>Comparative genomic analysis of Cohnella hashimotonis sp. nov., isolated from the International Space Station.</title>
        <authorList>
            <person name="Venkateswaran K."/>
            <person name="Simpson A."/>
        </authorList>
    </citation>
    <scope>NUCLEOTIDE SEQUENCE</scope>
    <source>
        <strain evidence="5">F6_2S_P_1</strain>
    </source>
</reference>
<gene>
    <name evidence="5" type="ORF">KB449_01695</name>
</gene>
<dbReference type="Proteomes" id="UP001161691">
    <property type="component" value="Unassembled WGS sequence"/>
</dbReference>
<keyword evidence="3" id="KW-0804">Transcription</keyword>
<dbReference type="InterPro" id="IPR036390">
    <property type="entry name" value="WH_DNA-bd_sf"/>
</dbReference>
<dbReference type="PROSITE" id="PS50995">
    <property type="entry name" value="HTH_MARR_2"/>
    <property type="match status" value="1"/>
</dbReference>
<comment type="caution">
    <text evidence="5">The sequence shown here is derived from an EMBL/GenBank/DDBJ whole genome shotgun (WGS) entry which is preliminary data.</text>
</comment>
<dbReference type="InterPro" id="IPR000835">
    <property type="entry name" value="HTH_MarR-typ"/>
</dbReference>
<evidence type="ECO:0000256" key="3">
    <source>
        <dbReference type="ARBA" id="ARBA00023163"/>
    </source>
</evidence>
<dbReference type="PRINTS" id="PR00598">
    <property type="entry name" value="HTHMARR"/>
</dbReference>
<protein>
    <submittedName>
        <fullName evidence="5">MarR family transcriptional regulator</fullName>
    </submittedName>
</protein>
<sequence>MSDERKEIAKQLMESYFQSQVSGNMMQNRAVYNQKPGEIMVLYFISMNVKDSDTGLMVSEISGKLNVTSPTITQHINSLEAQELVKRLADPADRRVVRIQLTDQGKAYIQRINEARLNMFVDLVSHLGEGESKQFADMMKKASEYMLKQQAFYIRSFSAE</sequence>
<dbReference type="Gene3D" id="1.10.10.10">
    <property type="entry name" value="Winged helix-like DNA-binding domain superfamily/Winged helix DNA-binding domain"/>
    <property type="match status" value="1"/>
</dbReference>
<dbReference type="RefSeq" id="WP_282906701.1">
    <property type="nucleotide sequence ID" value="NZ_JAGRPV010000001.1"/>
</dbReference>
<proteinExistence type="predicted"/>
<dbReference type="PANTHER" id="PTHR42756:SF1">
    <property type="entry name" value="TRANSCRIPTIONAL REPRESSOR OF EMRAB OPERON"/>
    <property type="match status" value="1"/>
</dbReference>
<dbReference type="EMBL" id="JAGRPV010000001">
    <property type="protein sequence ID" value="MDI4643648.1"/>
    <property type="molecule type" value="Genomic_DNA"/>
</dbReference>
<evidence type="ECO:0000259" key="4">
    <source>
        <dbReference type="PROSITE" id="PS50995"/>
    </source>
</evidence>
<name>A0ABT6T9Y6_9BACL</name>
<evidence type="ECO:0000256" key="1">
    <source>
        <dbReference type="ARBA" id="ARBA00023015"/>
    </source>
</evidence>